<evidence type="ECO:0000313" key="5">
    <source>
        <dbReference type="Proteomes" id="UP000030671"/>
    </source>
</evidence>
<dbReference type="InterPro" id="IPR019407">
    <property type="entry name" value="CTU2"/>
</dbReference>
<evidence type="ECO:0000256" key="1">
    <source>
        <dbReference type="ARBA" id="ARBA00022490"/>
    </source>
</evidence>
<dbReference type="PANTHER" id="PTHR20882:SF14">
    <property type="entry name" value="CYTOPLASMIC TRNA 2-THIOLATION PROTEIN 2"/>
    <property type="match status" value="1"/>
</dbReference>
<dbReference type="GO" id="GO:0002143">
    <property type="term" value="P:tRNA wobble position uridine thiolation"/>
    <property type="evidence" value="ECO:0007669"/>
    <property type="project" value="TreeGrafter"/>
</dbReference>
<dbReference type="AlphaFoldDB" id="W4KCN7"/>
<dbReference type="KEGG" id="hir:HETIRDRAFT_417100"/>
<keyword evidence="2 3" id="KW-0819">tRNA processing</keyword>
<dbReference type="OrthoDB" id="25129at2759"/>
<dbReference type="eggNOG" id="KOG2594">
    <property type="taxonomic scope" value="Eukaryota"/>
</dbReference>
<dbReference type="InParanoid" id="W4KCN7"/>
<gene>
    <name evidence="3" type="primary">NCS2</name>
    <name evidence="3" type="synonym">CTU2</name>
    <name evidence="4" type="ORF">HETIRDRAFT_417100</name>
</gene>
<comment type="subcellular location">
    <subcellularLocation>
        <location evidence="3">Cytoplasm</location>
    </subcellularLocation>
</comment>
<keyword evidence="5" id="KW-1185">Reference proteome</keyword>
<dbReference type="InterPro" id="IPR014729">
    <property type="entry name" value="Rossmann-like_a/b/a_fold"/>
</dbReference>
<dbReference type="GO" id="GO:0016783">
    <property type="term" value="F:sulfurtransferase activity"/>
    <property type="evidence" value="ECO:0007669"/>
    <property type="project" value="TreeGrafter"/>
</dbReference>
<dbReference type="PANTHER" id="PTHR20882">
    <property type="entry name" value="CYTOPLASMIC TRNA 2-THIOLATION PROTEIN 2"/>
    <property type="match status" value="1"/>
</dbReference>
<dbReference type="GO" id="GO:0000049">
    <property type="term" value="F:tRNA binding"/>
    <property type="evidence" value="ECO:0007669"/>
    <property type="project" value="InterPro"/>
</dbReference>
<dbReference type="RefSeq" id="XP_009545389.1">
    <property type="nucleotide sequence ID" value="XM_009547094.1"/>
</dbReference>
<name>W4KCN7_HETIT</name>
<dbReference type="EMBL" id="KI925457">
    <property type="protein sequence ID" value="ETW83105.1"/>
    <property type="molecule type" value="Genomic_DNA"/>
</dbReference>
<dbReference type="HAMAP" id="MF_03054">
    <property type="entry name" value="CTU2"/>
    <property type="match status" value="1"/>
</dbReference>
<evidence type="ECO:0000256" key="3">
    <source>
        <dbReference type="HAMAP-Rule" id="MF_03054"/>
    </source>
</evidence>
<dbReference type="UniPathway" id="UPA00988"/>
<comment type="function">
    <text evidence="3">Plays a central role in 2-thiolation of mcm(5)S(2)U at tRNA wobble positions of tRNA(Lys), tRNA(Glu) and tRNA(Gln). May act by forming a heterodimer with NCS6 that ligates sulfur from thiocarboxylated URM1 onto the uridine of tRNAs at wobble position. Prior mcm(5) tRNA modification by the elongator complex is required for 2-thiolation. May also be involved in protein urmylation.</text>
</comment>
<keyword evidence="1 3" id="KW-0963">Cytoplasm</keyword>
<dbReference type="Pfam" id="PF10288">
    <property type="entry name" value="CTU2"/>
    <property type="match status" value="1"/>
</dbReference>
<evidence type="ECO:0000313" key="4">
    <source>
        <dbReference type="EMBL" id="ETW83105.1"/>
    </source>
</evidence>
<proteinExistence type="inferred from homology"/>
<dbReference type="Proteomes" id="UP000030671">
    <property type="component" value="Unassembled WGS sequence"/>
</dbReference>
<dbReference type="SUPFAM" id="SSF52402">
    <property type="entry name" value="Adenine nucleotide alpha hydrolases-like"/>
    <property type="match status" value="1"/>
</dbReference>
<dbReference type="GO" id="GO:0016779">
    <property type="term" value="F:nucleotidyltransferase activity"/>
    <property type="evidence" value="ECO:0007669"/>
    <property type="project" value="UniProtKB-UniRule"/>
</dbReference>
<dbReference type="HOGENOM" id="CLU_024534_4_0_1"/>
<dbReference type="GeneID" id="20673383"/>
<comment type="pathway">
    <text evidence="3">tRNA modification; 5-methoxycarbonylmethyl-2-thiouridine-tRNA biosynthesis.</text>
</comment>
<organism evidence="4 5">
    <name type="scientific">Heterobasidion irregulare (strain TC 32-1)</name>
    <dbReference type="NCBI Taxonomy" id="747525"/>
    <lineage>
        <taxon>Eukaryota</taxon>
        <taxon>Fungi</taxon>
        <taxon>Dikarya</taxon>
        <taxon>Basidiomycota</taxon>
        <taxon>Agaricomycotina</taxon>
        <taxon>Agaricomycetes</taxon>
        <taxon>Russulales</taxon>
        <taxon>Bondarzewiaceae</taxon>
        <taxon>Heterobasidion</taxon>
        <taxon>Heterobasidion annosum species complex</taxon>
    </lineage>
</organism>
<accession>W4KCN7</accession>
<dbReference type="GO" id="GO:0005829">
    <property type="term" value="C:cytosol"/>
    <property type="evidence" value="ECO:0007669"/>
    <property type="project" value="TreeGrafter"/>
</dbReference>
<sequence>MSCGNPNEASGEALMPRKPKFDNLRVCVKCRTSGGNIVIRHAVYCKECFTPLMTTKFRRALEPHINYLPDGPRRSALKPSGDLLVGFSGGLGSTVLLDLVHRIYIAKRRTENGSGGKAHPKTTRVWKNVRVCYVEICDAFPGMRDRTAEIEAAVGRYEGFEFIPSRIQDAFDPCWWETVSGVSSKSPPPWAVDLSNEELFLSPSPSESTPLASLHAYLQSLPTTTAITATISTFIRLLLLYTARANASSHLLLGTSLTSLSISLISSIAQGGGFVIPQEEQEEWVPFSEEHSNNSASNGQWKGEVRIVRPLREIGMKECAAWAWWNDLNVIGKKSFTSSRQTIAGLTKDFIVGLEKDYPSTVSTIARTCGKLAPKDDADSLCVLCERPAQKMAHEWKSRISIRSSSDQKSIQTDSPASLTSRLCYSCHTTLTSRSSRSAVPLKRCEASGPALPVHLPVWINSHLVTEPSSLGVGMTVVPEHTAQESELWKRQRMDNEAMRVAIGEFLLEE</sequence>
<comment type="similarity">
    <text evidence="3">Belongs to the CTU2/NCS2 family.</text>
</comment>
<evidence type="ECO:0000256" key="2">
    <source>
        <dbReference type="ARBA" id="ARBA00022694"/>
    </source>
</evidence>
<dbReference type="Gene3D" id="3.40.50.620">
    <property type="entry name" value="HUPs"/>
    <property type="match status" value="1"/>
</dbReference>
<reference evidence="4 5" key="1">
    <citation type="journal article" date="2012" name="New Phytol.">
        <title>Insight into trade-off between wood decay and parasitism from the genome of a fungal forest pathogen.</title>
        <authorList>
            <person name="Olson A."/>
            <person name="Aerts A."/>
            <person name="Asiegbu F."/>
            <person name="Belbahri L."/>
            <person name="Bouzid O."/>
            <person name="Broberg A."/>
            <person name="Canback B."/>
            <person name="Coutinho P.M."/>
            <person name="Cullen D."/>
            <person name="Dalman K."/>
            <person name="Deflorio G."/>
            <person name="van Diepen L.T."/>
            <person name="Dunand C."/>
            <person name="Duplessis S."/>
            <person name="Durling M."/>
            <person name="Gonthier P."/>
            <person name="Grimwood J."/>
            <person name="Fossdal C.G."/>
            <person name="Hansson D."/>
            <person name="Henrissat B."/>
            <person name="Hietala A."/>
            <person name="Himmelstrand K."/>
            <person name="Hoffmeister D."/>
            <person name="Hogberg N."/>
            <person name="James T.Y."/>
            <person name="Karlsson M."/>
            <person name="Kohler A."/>
            <person name="Kues U."/>
            <person name="Lee Y.H."/>
            <person name="Lin Y.C."/>
            <person name="Lind M."/>
            <person name="Lindquist E."/>
            <person name="Lombard V."/>
            <person name="Lucas S."/>
            <person name="Lunden K."/>
            <person name="Morin E."/>
            <person name="Murat C."/>
            <person name="Park J."/>
            <person name="Raffaello T."/>
            <person name="Rouze P."/>
            <person name="Salamov A."/>
            <person name="Schmutz J."/>
            <person name="Solheim H."/>
            <person name="Stahlberg J."/>
            <person name="Velez H."/>
            <person name="de Vries R.P."/>
            <person name="Wiebenga A."/>
            <person name="Woodward S."/>
            <person name="Yakovlev I."/>
            <person name="Garbelotto M."/>
            <person name="Martin F."/>
            <person name="Grigoriev I.V."/>
            <person name="Stenlid J."/>
        </authorList>
    </citation>
    <scope>NUCLEOTIDE SEQUENCE [LARGE SCALE GENOMIC DNA]</scope>
    <source>
        <strain evidence="4 5">TC 32-1</strain>
    </source>
</reference>
<dbReference type="GO" id="GO:0032447">
    <property type="term" value="P:protein urmylation"/>
    <property type="evidence" value="ECO:0007669"/>
    <property type="project" value="UniProtKB-UniRule"/>
</dbReference>
<dbReference type="STRING" id="747525.W4KCN7"/>
<protein>
    <recommendedName>
        <fullName evidence="3">Cytoplasmic tRNA 2-thiolation protein 2</fullName>
    </recommendedName>
</protein>